<keyword evidence="5" id="KW-1185">Reference proteome</keyword>
<evidence type="ECO:0000256" key="2">
    <source>
        <dbReference type="ARBA" id="ARBA00023002"/>
    </source>
</evidence>
<comment type="similarity">
    <text evidence="1 3">Belongs to the short-chain dehydrogenases/reductases (SDR) family.</text>
</comment>
<dbReference type="PROSITE" id="PS00061">
    <property type="entry name" value="ADH_SHORT"/>
    <property type="match status" value="1"/>
</dbReference>
<dbReference type="Pfam" id="PF00106">
    <property type="entry name" value="adh_short"/>
    <property type="match status" value="1"/>
</dbReference>
<dbReference type="InterPro" id="IPR036291">
    <property type="entry name" value="NAD(P)-bd_dom_sf"/>
</dbReference>
<dbReference type="Proteomes" id="UP001236014">
    <property type="component" value="Chromosome"/>
</dbReference>
<dbReference type="InterPro" id="IPR020904">
    <property type="entry name" value="Sc_DH/Rdtase_CS"/>
</dbReference>
<evidence type="ECO:0000256" key="1">
    <source>
        <dbReference type="ARBA" id="ARBA00006484"/>
    </source>
</evidence>
<organism evidence="4 5">
    <name type="scientific">Amycolatopsis carbonis</name>
    <dbReference type="NCBI Taxonomy" id="715471"/>
    <lineage>
        <taxon>Bacteria</taxon>
        <taxon>Bacillati</taxon>
        <taxon>Actinomycetota</taxon>
        <taxon>Actinomycetes</taxon>
        <taxon>Pseudonocardiales</taxon>
        <taxon>Pseudonocardiaceae</taxon>
        <taxon>Amycolatopsis</taxon>
    </lineage>
</organism>
<dbReference type="PANTHER" id="PTHR43976">
    <property type="entry name" value="SHORT CHAIN DEHYDROGENASE"/>
    <property type="match status" value="1"/>
</dbReference>
<dbReference type="EMBL" id="CP127294">
    <property type="protein sequence ID" value="WIX83413.1"/>
    <property type="molecule type" value="Genomic_DNA"/>
</dbReference>
<reference evidence="4 5" key="1">
    <citation type="submission" date="2023-06" db="EMBL/GenBank/DDBJ databases">
        <authorList>
            <person name="Oyuntsetseg B."/>
            <person name="Kim S.B."/>
        </authorList>
    </citation>
    <scope>NUCLEOTIDE SEQUENCE [LARGE SCALE GENOMIC DNA]</scope>
    <source>
        <strain evidence="4 5">2-15</strain>
    </source>
</reference>
<dbReference type="InterPro" id="IPR051911">
    <property type="entry name" value="SDR_oxidoreductase"/>
</dbReference>
<dbReference type="PRINTS" id="PR00081">
    <property type="entry name" value="GDHRDH"/>
</dbReference>
<evidence type="ECO:0000256" key="3">
    <source>
        <dbReference type="RuleBase" id="RU000363"/>
    </source>
</evidence>
<dbReference type="NCBIfam" id="NF004824">
    <property type="entry name" value="PRK06180.1"/>
    <property type="match status" value="1"/>
</dbReference>
<keyword evidence="2" id="KW-0560">Oxidoreductase</keyword>
<dbReference type="SUPFAM" id="SSF51735">
    <property type="entry name" value="NAD(P)-binding Rossmann-fold domains"/>
    <property type="match status" value="1"/>
</dbReference>
<dbReference type="GO" id="GO:0016491">
    <property type="term" value="F:oxidoreductase activity"/>
    <property type="evidence" value="ECO:0007669"/>
    <property type="project" value="UniProtKB-KW"/>
</dbReference>
<protein>
    <submittedName>
        <fullName evidence="4">Oxidoreductase</fullName>
    </submittedName>
</protein>
<sequence length="275" mass="28614">MSVWFVTGASRGFGLEIARAALERGDQVVATAREASAVEKEFPGNPSVLAVALDVTDEAAAAAAVGAALERFGRVDVLVNNAGRGLLGAVEESSDAAVRAVFDANVFGLLSVTRAVLPVLRRQRSGHVVNISSVGGFTTGPGWGVYGATKFAVEALSEALHGELAPLGVHVTVVEPGFFRTDFLDSSSLHRAEGQIADYAVTVGATRATADSRNHAQPGDPAKAASAIVSVVASSSPPLRIQLGADSVARVEAKLDFVRDELSRWRELSVSTDHD</sequence>
<dbReference type="Gene3D" id="3.40.50.720">
    <property type="entry name" value="NAD(P)-binding Rossmann-like Domain"/>
    <property type="match status" value="1"/>
</dbReference>
<evidence type="ECO:0000313" key="4">
    <source>
        <dbReference type="EMBL" id="WIX83413.1"/>
    </source>
</evidence>
<dbReference type="KEGG" id="acab:QRX50_22975"/>
<evidence type="ECO:0000313" key="5">
    <source>
        <dbReference type="Proteomes" id="UP001236014"/>
    </source>
</evidence>
<dbReference type="PANTHER" id="PTHR43976:SF16">
    <property type="entry name" value="SHORT-CHAIN DEHYDROGENASE_REDUCTASE FAMILY PROTEIN"/>
    <property type="match status" value="1"/>
</dbReference>
<gene>
    <name evidence="4" type="ORF">QRX50_22975</name>
</gene>
<proteinExistence type="inferred from homology"/>
<dbReference type="PRINTS" id="PR00080">
    <property type="entry name" value="SDRFAMILY"/>
</dbReference>
<dbReference type="InterPro" id="IPR002347">
    <property type="entry name" value="SDR_fam"/>
</dbReference>
<dbReference type="CDD" id="cd05374">
    <property type="entry name" value="17beta-HSD-like_SDR_c"/>
    <property type="match status" value="1"/>
</dbReference>
<name>A0A9Y2IRW9_9PSEU</name>
<dbReference type="AlphaFoldDB" id="A0A9Y2IRW9"/>
<accession>A0A9Y2IRW9</accession>
<dbReference type="RefSeq" id="WP_285973963.1">
    <property type="nucleotide sequence ID" value="NZ_CP127294.1"/>
</dbReference>